<dbReference type="RefSeq" id="XP_001744480.1">
    <property type="nucleotide sequence ID" value="XM_001744428.1"/>
</dbReference>
<dbReference type="AlphaFoldDB" id="A9UVN9"/>
<organism evidence="1 2">
    <name type="scientific">Monosiga brevicollis</name>
    <name type="common">Choanoflagellate</name>
    <dbReference type="NCBI Taxonomy" id="81824"/>
    <lineage>
        <taxon>Eukaryota</taxon>
        <taxon>Choanoflagellata</taxon>
        <taxon>Craspedida</taxon>
        <taxon>Salpingoecidae</taxon>
        <taxon>Monosiga</taxon>
    </lineage>
</organism>
<dbReference type="InParanoid" id="A9UVN9"/>
<evidence type="ECO:0000313" key="2">
    <source>
        <dbReference type="Proteomes" id="UP000001357"/>
    </source>
</evidence>
<gene>
    <name evidence="1" type="ORF">MONBRDRAFT_7022</name>
</gene>
<dbReference type="GeneID" id="5889756"/>
<accession>A9UVN9</accession>
<proteinExistence type="predicted"/>
<evidence type="ECO:0000313" key="1">
    <source>
        <dbReference type="EMBL" id="EDQ90429.1"/>
    </source>
</evidence>
<keyword evidence="2" id="KW-1185">Reference proteome</keyword>
<reference evidence="1 2" key="1">
    <citation type="journal article" date="2008" name="Nature">
        <title>The genome of the choanoflagellate Monosiga brevicollis and the origin of metazoans.</title>
        <authorList>
            <consortium name="JGI Sequencing"/>
            <person name="King N."/>
            <person name="Westbrook M.J."/>
            <person name="Young S.L."/>
            <person name="Kuo A."/>
            <person name="Abedin M."/>
            <person name="Chapman J."/>
            <person name="Fairclough S."/>
            <person name="Hellsten U."/>
            <person name="Isogai Y."/>
            <person name="Letunic I."/>
            <person name="Marr M."/>
            <person name="Pincus D."/>
            <person name="Putnam N."/>
            <person name="Rokas A."/>
            <person name="Wright K.J."/>
            <person name="Zuzow R."/>
            <person name="Dirks W."/>
            <person name="Good M."/>
            <person name="Goodstein D."/>
            <person name="Lemons D."/>
            <person name="Li W."/>
            <person name="Lyons J.B."/>
            <person name="Morris A."/>
            <person name="Nichols S."/>
            <person name="Richter D.J."/>
            <person name="Salamov A."/>
            <person name="Bork P."/>
            <person name="Lim W.A."/>
            <person name="Manning G."/>
            <person name="Miller W.T."/>
            <person name="McGinnis W."/>
            <person name="Shapiro H."/>
            <person name="Tjian R."/>
            <person name="Grigoriev I.V."/>
            <person name="Rokhsar D."/>
        </authorList>
    </citation>
    <scope>NUCLEOTIDE SEQUENCE [LARGE SCALE GENOMIC DNA]</scope>
    <source>
        <strain evidence="2">MX1 / ATCC 50154</strain>
    </source>
</reference>
<dbReference type="Proteomes" id="UP000001357">
    <property type="component" value="Unassembled WGS sequence"/>
</dbReference>
<name>A9UVN9_MONBE</name>
<sequence>MRDCVTGKQTTHDHVRNTQLLDITRAAAFFKRNCSKCMLYRRSNANDTGSIVKKSMHECQRSELNTSSHVDDRARITTLSNTLHGTLTRIQGEKVLVCVERLTGWYILAQFANITDVCWTGHDLSNAANASEQCDRYAKANRARRATK</sequence>
<protein>
    <submittedName>
        <fullName evidence="1">Uncharacterized protein</fullName>
    </submittedName>
</protein>
<dbReference type="EMBL" id="CH991547">
    <property type="protein sequence ID" value="EDQ90429.1"/>
    <property type="molecule type" value="Genomic_DNA"/>
</dbReference>
<dbReference type="KEGG" id="mbr:MONBRDRAFT_7022"/>